<evidence type="ECO:0000313" key="2">
    <source>
        <dbReference type="EMBL" id="MDR9777986.1"/>
    </source>
</evidence>
<feature type="non-terminal residue" evidence="2">
    <location>
        <position position="189"/>
    </location>
</feature>
<protein>
    <submittedName>
        <fullName evidence="2">DEAD/DEAH box helicase family protein</fullName>
    </submittedName>
</protein>
<dbReference type="AlphaFoldDB" id="A0AAJ2H5A2"/>
<dbReference type="InterPro" id="IPR050742">
    <property type="entry name" value="Helicase_Restrict-Modif_Enz"/>
</dbReference>
<proteinExistence type="predicted"/>
<dbReference type="InterPro" id="IPR014001">
    <property type="entry name" value="Helicase_ATP-bd"/>
</dbReference>
<feature type="domain" description="Helicase ATP-binding" evidence="1">
    <location>
        <begin position="1"/>
        <end position="155"/>
    </location>
</feature>
<dbReference type="InterPro" id="IPR027417">
    <property type="entry name" value="P-loop_NTPase"/>
</dbReference>
<feature type="non-terminal residue" evidence="2">
    <location>
        <position position="1"/>
    </location>
</feature>
<comment type="caution">
    <text evidence="2">The sequence shown here is derived from an EMBL/GenBank/DDBJ whole genome shotgun (WGS) entry which is preliminary data.</text>
</comment>
<dbReference type="GO" id="GO:0004386">
    <property type="term" value="F:helicase activity"/>
    <property type="evidence" value="ECO:0007669"/>
    <property type="project" value="UniProtKB-KW"/>
</dbReference>
<keyword evidence="2" id="KW-0378">Hydrolase</keyword>
<reference evidence="2" key="1">
    <citation type="submission" date="2023-04" db="EMBL/GenBank/DDBJ databases">
        <title>Genomic characterization of faba bean (Vicia faba) microsymbionts in Mexican soils.</title>
        <authorList>
            <person name="Rivera Orduna F.N."/>
            <person name="Guevara-Luna J."/>
            <person name="Yan J."/>
            <person name="Arroyo-Herrera I."/>
            <person name="Li Y."/>
            <person name="Vasquez-Murrieta M.S."/>
            <person name="Wang E.T."/>
        </authorList>
    </citation>
    <scope>NUCLEOTIDE SEQUENCE</scope>
    <source>
        <strain evidence="2">CH26</strain>
    </source>
</reference>
<dbReference type="Proteomes" id="UP001268610">
    <property type="component" value="Unassembled WGS sequence"/>
</dbReference>
<keyword evidence="2" id="KW-0347">Helicase</keyword>
<dbReference type="GO" id="GO:0005829">
    <property type="term" value="C:cytosol"/>
    <property type="evidence" value="ECO:0007669"/>
    <property type="project" value="TreeGrafter"/>
</dbReference>
<dbReference type="CDD" id="cd18032">
    <property type="entry name" value="DEXHc_RE_I_III_res"/>
    <property type="match status" value="1"/>
</dbReference>
<dbReference type="PANTHER" id="PTHR47396">
    <property type="entry name" value="TYPE I RESTRICTION ENZYME ECOKI R PROTEIN"/>
    <property type="match status" value="1"/>
</dbReference>
<dbReference type="GO" id="GO:0005524">
    <property type="term" value="F:ATP binding"/>
    <property type="evidence" value="ECO:0007669"/>
    <property type="project" value="InterPro"/>
</dbReference>
<dbReference type="SMART" id="SM00487">
    <property type="entry name" value="DEXDc"/>
    <property type="match status" value="1"/>
</dbReference>
<dbReference type="PANTHER" id="PTHR47396:SF1">
    <property type="entry name" value="ATP-DEPENDENT HELICASE IRC3-RELATED"/>
    <property type="match status" value="1"/>
</dbReference>
<sequence length="189" mass="21820">QQRILLVMATGTGKTYTAFQIIWRLWKSGTKKRILFLADRNILVDQTKNNDFKPFGAAMTKISKRQIDKSYEIYLSLYQAVTGNEEERNIYKQFSPDFFDLIVIDECHRGSASEDSAWREVLSYFSNATHIGLTATPKETKDVSSIYYFGEPVYSYTLKQGIEDGFLAPYKVVRIDMNVDVQGWRPRKG</sequence>
<organism evidence="2 3">
    <name type="scientific">Rhizobium hidalgonense</name>
    <dbReference type="NCBI Taxonomy" id="1538159"/>
    <lineage>
        <taxon>Bacteria</taxon>
        <taxon>Pseudomonadati</taxon>
        <taxon>Pseudomonadota</taxon>
        <taxon>Alphaproteobacteria</taxon>
        <taxon>Hyphomicrobiales</taxon>
        <taxon>Rhizobiaceae</taxon>
        <taxon>Rhizobium/Agrobacterium group</taxon>
        <taxon>Rhizobium</taxon>
    </lineage>
</organism>
<dbReference type="EMBL" id="JAVLSF010000357">
    <property type="protein sequence ID" value="MDR9777986.1"/>
    <property type="molecule type" value="Genomic_DNA"/>
</dbReference>
<evidence type="ECO:0000259" key="1">
    <source>
        <dbReference type="PROSITE" id="PS51192"/>
    </source>
</evidence>
<dbReference type="Pfam" id="PF04851">
    <property type="entry name" value="ResIII"/>
    <property type="match status" value="1"/>
</dbReference>
<dbReference type="SUPFAM" id="SSF52540">
    <property type="entry name" value="P-loop containing nucleoside triphosphate hydrolases"/>
    <property type="match status" value="1"/>
</dbReference>
<evidence type="ECO:0000313" key="3">
    <source>
        <dbReference type="Proteomes" id="UP001268610"/>
    </source>
</evidence>
<gene>
    <name evidence="2" type="ORF">RJJ65_36235</name>
</gene>
<dbReference type="RefSeq" id="WP_310866134.1">
    <property type="nucleotide sequence ID" value="NZ_JAVLSF010000357.1"/>
</dbReference>
<dbReference type="GO" id="GO:0016787">
    <property type="term" value="F:hydrolase activity"/>
    <property type="evidence" value="ECO:0007669"/>
    <property type="project" value="InterPro"/>
</dbReference>
<dbReference type="Gene3D" id="3.40.50.300">
    <property type="entry name" value="P-loop containing nucleotide triphosphate hydrolases"/>
    <property type="match status" value="1"/>
</dbReference>
<dbReference type="PROSITE" id="PS51192">
    <property type="entry name" value="HELICASE_ATP_BIND_1"/>
    <property type="match status" value="1"/>
</dbReference>
<dbReference type="InterPro" id="IPR006935">
    <property type="entry name" value="Helicase/UvrB_N"/>
</dbReference>
<name>A0AAJ2H5A2_9HYPH</name>
<keyword evidence="2" id="KW-0547">Nucleotide-binding</keyword>
<dbReference type="GO" id="GO:0003677">
    <property type="term" value="F:DNA binding"/>
    <property type="evidence" value="ECO:0007669"/>
    <property type="project" value="InterPro"/>
</dbReference>
<keyword evidence="2" id="KW-0067">ATP-binding</keyword>
<accession>A0AAJ2H5A2</accession>